<dbReference type="Proteomes" id="UP001440599">
    <property type="component" value="Unassembled WGS sequence"/>
</dbReference>
<accession>A0ABV1ESD8</accession>
<organism evidence="2 3">
    <name type="scientific">Flavonifractor hominis</name>
    <dbReference type="NCBI Taxonomy" id="3133178"/>
    <lineage>
        <taxon>Bacteria</taxon>
        <taxon>Bacillati</taxon>
        <taxon>Bacillota</taxon>
        <taxon>Clostridia</taxon>
        <taxon>Eubacteriales</taxon>
        <taxon>Oscillospiraceae</taxon>
        <taxon>Flavonifractor</taxon>
    </lineage>
</organism>
<evidence type="ECO:0000256" key="1">
    <source>
        <dbReference type="SAM" id="SignalP"/>
    </source>
</evidence>
<dbReference type="EMBL" id="JBBMFT010000018">
    <property type="protein sequence ID" value="MEQ2457513.1"/>
    <property type="molecule type" value="Genomic_DNA"/>
</dbReference>
<dbReference type="RefSeq" id="WP_349141391.1">
    <property type="nucleotide sequence ID" value="NZ_JBBMFT010000018.1"/>
</dbReference>
<keyword evidence="1" id="KW-0732">Signal</keyword>
<reference evidence="2 3" key="1">
    <citation type="submission" date="2024-03" db="EMBL/GenBank/DDBJ databases">
        <title>Human intestinal bacterial collection.</title>
        <authorList>
            <person name="Pauvert C."/>
            <person name="Hitch T.C.A."/>
            <person name="Clavel T."/>
        </authorList>
    </citation>
    <scope>NUCLEOTIDE SEQUENCE [LARGE SCALE GENOMIC DNA]</scope>
    <source>
        <strain evidence="2 3">CLA-AP-H34</strain>
    </source>
</reference>
<feature type="signal peptide" evidence="1">
    <location>
        <begin position="1"/>
        <end position="25"/>
    </location>
</feature>
<evidence type="ECO:0000313" key="2">
    <source>
        <dbReference type="EMBL" id="MEQ2457513.1"/>
    </source>
</evidence>
<evidence type="ECO:0008006" key="4">
    <source>
        <dbReference type="Google" id="ProtNLM"/>
    </source>
</evidence>
<dbReference type="SUPFAM" id="SSF49373">
    <property type="entry name" value="Invasin/intimin cell-adhesion fragments"/>
    <property type="match status" value="1"/>
</dbReference>
<dbReference type="InterPro" id="IPR008964">
    <property type="entry name" value="Invasin/intimin_cell_adhesion"/>
</dbReference>
<sequence>MKLRRLIALAGALTLAVQLGLPAAAAGDSAESDYPSYYTEHTIRALEQGDDLSDPYMHQDELFTTNMVHNNPALEPYTSNYNNSEFLAQRNFDGHVFFLYDCAQYALLWDKFDEDHNATGEDKVFPEGSEARAWVEAKRAELHEKYDAAKAAGEKIYFMMDMIVLPAHLKEMYPEILTGGKIDIEKPETQAVMDYMFEEMFTEFPEIDGIYVRYGETYTGERYGAPYHTGNNPILNGTQTHLALIGYLGDKLYGDEMVDDKPRDVVYRTWGFGGFQNNPSEYLAVSEEIAPNDHLYFCIKHSTGDFHRNVAFNQTIGIGQHQQIVEVQAAREYEGKGAYPNYIIDGVINGFEEYEWLVTDESQNTCLRDVINTAEHPQVKGIWTWSRGGGWNGPYINGVNGIVGDTTSDNREVVIEDGSEMWDDLNTYVVTQWAKDTSKTDKYYVKEYAKTYLGMDEQDAEDFYRLCILSARAVLLGRATDNPDLKSSINTWWTRDQNIAPGTLNSNIQNAVNKGLQEEMLAEKAECVQLWEEMIDIAEGFRTDATLIDSPVKVKDYIITTCKYGYYFFALTEQMHIAGVAQKMGDKTGVYDVQAITDAVAAYDRLWEEWEQLYETAPGCPSLFAKENKSLSLVGYGGNTGLDGFMDAYRESLTLDPSMQVSVGDEADLPIHYSYGNDPANFLYESSDSDVAYVNDSGKLVGVSAGQCRITVTSRFSGLSAAVMVDVVDGPLASESYETLEENTFDTAESVNGFTSATPQWQDGTAVLSGAGASGNRQDFILPLQESYTGSLRFSVDLKISAVENDHFALRDSSGKTLMQLDFRPGTPVFGLNYGSDGTPQVGTGEYQLNTWYHMEVTLDLGAQQFDVVITEDGTGRTFAAYAQPFRETAADFSDIRFGARGAGSLTMDNLKVETQVAPVVFSEDFSADTSDQWTGNGTVTWNEDEQTLSVTGTASPDERNLLLPANYTGKITVSWRMKVDRTDARAFVRLDDVSGNHLAQVEFRGGNNGNDKIIVDNSELVDVTTAAYEADTWYPVELVIDTDAKSYTVTIGEDSQTFTHFKSGSNTGVGRIDIGTRAGGNGHAVLTVDDFCIRAEESYICTAADVAASITSLSAPEVGADTLTLPQVPSGFQVSIASTDPSGIIDETGAIHAPDVDTTVNVILTVTNTLHSEDTAQTAALPVLVPAAEPQPVPYTVTYALTNLTAEGAPAQVEEGQPLNVTLTA</sequence>
<feature type="chain" id="PRO_5045295269" description="Ig-like domain (Group 2)" evidence="1">
    <location>
        <begin position="26"/>
        <end position="1226"/>
    </location>
</feature>
<dbReference type="SUPFAM" id="SSF51445">
    <property type="entry name" value="(Trans)glycosidases"/>
    <property type="match status" value="1"/>
</dbReference>
<keyword evidence="3" id="KW-1185">Reference proteome</keyword>
<dbReference type="InterPro" id="IPR017853">
    <property type="entry name" value="GH"/>
</dbReference>
<comment type="caution">
    <text evidence="2">The sequence shown here is derived from an EMBL/GenBank/DDBJ whole genome shotgun (WGS) entry which is preliminary data.</text>
</comment>
<evidence type="ECO:0000313" key="3">
    <source>
        <dbReference type="Proteomes" id="UP001440599"/>
    </source>
</evidence>
<name>A0ABV1ESD8_9FIRM</name>
<protein>
    <recommendedName>
        <fullName evidence="4">Ig-like domain (Group 2)</fullName>
    </recommendedName>
</protein>
<proteinExistence type="predicted"/>
<feature type="non-terminal residue" evidence="2">
    <location>
        <position position="1226"/>
    </location>
</feature>
<dbReference type="Gene3D" id="2.60.40.1080">
    <property type="match status" value="1"/>
</dbReference>
<gene>
    <name evidence="2" type="ORF">WMO45_13415</name>
</gene>